<dbReference type="GO" id="GO:1904262">
    <property type="term" value="P:negative regulation of TORC1 signaling"/>
    <property type="evidence" value="ECO:0007669"/>
    <property type="project" value="TreeGrafter"/>
</dbReference>
<dbReference type="GO" id="GO:0034198">
    <property type="term" value="P:cellular response to amino acid starvation"/>
    <property type="evidence" value="ECO:0007669"/>
    <property type="project" value="TreeGrafter"/>
</dbReference>
<comment type="pathway">
    <text evidence="2">Glycolipid biosynthesis; glycosylphosphatidylinositol-anchor biosynthesis.</text>
</comment>
<dbReference type="Proteomes" id="UP000614601">
    <property type="component" value="Unassembled WGS sequence"/>
</dbReference>
<dbReference type="Proteomes" id="UP000783686">
    <property type="component" value="Unassembled WGS sequence"/>
</dbReference>
<dbReference type="InterPro" id="IPR009348">
    <property type="entry name" value="NPR2-like"/>
</dbReference>
<reference evidence="10" key="1">
    <citation type="submission" date="2020-09" db="EMBL/GenBank/DDBJ databases">
        <authorList>
            <person name="Kikuchi T."/>
        </authorList>
    </citation>
    <scope>NUCLEOTIDE SEQUENCE</scope>
    <source>
        <strain evidence="10">SH1</strain>
    </source>
</reference>
<dbReference type="PANTHER" id="PTHR12991">
    <property type="entry name" value="NITROGEN PERMEASE REGULATOR 2/TUMOR SUPPRESSOR CANDIDATE 4"/>
    <property type="match status" value="1"/>
</dbReference>
<feature type="transmembrane region" description="Helical" evidence="9">
    <location>
        <begin position="378"/>
        <end position="398"/>
    </location>
</feature>
<dbReference type="EMBL" id="CAJFDH010000006">
    <property type="protein sequence ID" value="CAD5229443.1"/>
    <property type="molecule type" value="Genomic_DNA"/>
</dbReference>
<comment type="subcellular location">
    <subcellularLocation>
        <location evidence="1">Endoplasmic reticulum membrane</location>
        <topology evidence="1">Multi-pass membrane protein</topology>
    </subcellularLocation>
</comment>
<feature type="transmembrane region" description="Helical" evidence="9">
    <location>
        <begin position="111"/>
        <end position="130"/>
    </location>
</feature>
<organism evidence="10 11">
    <name type="scientific">Bursaphelenchus okinawaensis</name>
    <dbReference type="NCBI Taxonomy" id="465554"/>
    <lineage>
        <taxon>Eukaryota</taxon>
        <taxon>Metazoa</taxon>
        <taxon>Ecdysozoa</taxon>
        <taxon>Nematoda</taxon>
        <taxon>Chromadorea</taxon>
        <taxon>Rhabditida</taxon>
        <taxon>Tylenchina</taxon>
        <taxon>Tylenchomorpha</taxon>
        <taxon>Aphelenchoidea</taxon>
        <taxon>Aphelenchoididae</taxon>
        <taxon>Bursaphelenchus</taxon>
    </lineage>
</organism>
<comment type="caution">
    <text evidence="10">The sequence shown here is derived from an EMBL/GenBank/DDBJ whole genome shotgun (WGS) entry which is preliminary data.</text>
</comment>
<evidence type="ECO:0000256" key="6">
    <source>
        <dbReference type="ARBA" id="ARBA00022824"/>
    </source>
</evidence>
<proteinExistence type="inferred from homology"/>
<evidence type="ECO:0000313" key="10">
    <source>
        <dbReference type="EMBL" id="CAD5229443.1"/>
    </source>
</evidence>
<evidence type="ECO:0000256" key="4">
    <source>
        <dbReference type="ARBA" id="ARBA00022502"/>
    </source>
</evidence>
<evidence type="ECO:0000256" key="7">
    <source>
        <dbReference type="ARBA" id="ARBA00022989"/>
    </source>
</evidence>
<sequence length="530" mass="61192">MITVGTIKHFAIGVNIFHVLFVLFGAPFLVDFEWTLALAAVQSLCSAVPVSIAVEGRTDDIIPFLVEKEFDPKKKALKFVAFLSLFGNWISAAVIPLDWDLWWQRYPIPNFVGATSGFVLGVALVLKVIFTSSQNRINYDKMQSELFENPSPKLKAIVFAEFDNKIGRVIRHQVPHNIFSTTHFDAFASAIIPSEDMRDRLIMVNMYDWKVMGYPVYIRNEKYERKVYIFNMCFVVDKQDTQSDCMYEPLVQKCAEYLVDMEVENEFLSRKDSRLEDLMERVFQGLNENGECIHSITNETTLFLKLCPAFHGREPPQVSSFMVPVFTKTPPISPADLSKMDVLSQKICPFIDGVCCVKDIASLIQVDVDLVKRCIRNLYFYGCVALLPIFLYSNYYMATPRVRQFMKKEKVVEECLEFVKKDKSLSIPTKSDLFRLYMSLTPNMDMQNWFRVHCPADYNIDERRFIQFGVHYNFIKVLKVYPQAEDWPESCVTELCNGENTVEGIATILSCSPYSLQKRLQELDLPMIYR</sequence>
<evidence type="ECO:0000256" key="8">
    <source>
        <dbReference type="ARBA" id="ARBA00023136"/>
    </source>
</evidence>
<feature type="transmembrane region" description="Helical" evidence="9">
    <location>
        <begin position="76"/>
        <end position="99"/>
    </location>
</feature>
<evidence type="ECO:0000256" key="3">
    <source>
        <dbReference type="ARBA" id="ARBA00008433"/>
    </source>
</evidence>
<dbReference type="Pfam" id="PF06699">
    <property type="entry name" value="PIG-F"/>
    <property type="match status" value="1"/>
</dbReference>
<feature type="transmembrane region" description="Helical" evidence="9">
    <location>
        <begin position="36"/>
        <end position="55"/>
    </location>
</feature>
<dbReference type="GO" id="GO:0006506">
    <property type="term" value="P:GPI anchor biosynthetic process"/>
    <property type="evidence" value="ECO:0007669"/>
    <property type="project" value="UniProtKB-UniPathway"/>
</dbReference>
<accession>A0A811LQL8</accession>
<gene>
    <name evidence="10" type="ORF">BOKJ2_LOCUS13502</name>
</gene>
<dbReference type="GO" id="GO:0005774">
    <property type="term" value="C:vacuolar membrane"/>
    <property type="evidence" value="ECO:0007669"/>
    <property type="project" value="TreeGrafter"/>
</dbReference>
<dbReference type="EMBL" id="CAJFCW020000006">
    <property type="protein sequence ID" value="CAG9126674.1"/>
    <property type="molecule type" value="Genomic_DNA"/>
</dbReference>
<evidence type="ECO:0000256" key="2">
    <source>
        <dbReference type="ARBA" id="ARBA00004687"/>
    </source>
</evidence>
<keyword evidence="11" id="KW-1185">Reference proteome</keyword>
<keyword evidence="5 9" id="KW-0812">Transmembrane</keyword>
<keyword evidence="4" id="KW-0337">GPI-anchor biosynthesis</keyword>
<name>A0A811LQL8_9BILA</name>
<dbReference type="GO" id="GO:1990130">
    <property type="term" value="C:GATOR1 complex"/>
    <property type="evidence" value="ECO:0007669"/>
    <property type="project" value="TreeGrafter"/>
</dbReference>
<keyword evidence="6" id="KW-0256">Endoplasmic reticulum</keyword>
<dbReference type="AlphaFoldDB" id="A0A811LQL8"/>
<dbReference type="OrthoDB" id="338854at2759"/>
<dbReference type="PANTHER" id="PTHR12991:SF10">
    <property type="entry name" value="GATOR COMPLEX PROTEIN NPRL2"/>
    <property type="match status" value="1"/>
</dbReference>
<keyword evidence="8 9" id="KW-0472">Membrane</keyword>
<protein>
    <submittedName>
        <fullName evidence="10">Uncharacterized protein</fullName>
    </submittedName>
</protein>
<dbReference type="UniPathway" id="UPA00196"/>
<dbReference type="GO" id="GO:0010508">
    <property type="term" value="P:positive regulation of autophagy"/>
    <property type="evidence" value="ECO:0007669"/>
    <property type="project" value="TreeGrafter"/>
</dbReference>
<evidence type="ECO:0000256" key="1">
    <source>
        <dbReference type="ARBA" id="ARBA00004477"/>
    </source>
</evidence>
<evidence type="ECO:0000256" key="5">
    <source>
        <dbReference type="ARBA" id="ARBA00022692"/>
    </source>
</evidence>
<dbReference type="GO" id="GO:0005789">
    <property type="term" value="C:endoplasmic reticulum membrane"/>
    <property type="evidence" value="ECO:0007669"/>
    <property type="project" value="UniProtKB-SubCell"/>
</dbReference>
<dbReference type="Pfam" id="PF06218">
    <property type="entry name" value="NPR2"/>
    <property type="match status" value="2"/>
</dbReference>
<feature type="transmembrane region" description="Helical" evidence="9">
    <location>
        <begin position="12"/>
        <end position="30"/>
    </location>
</feature>
<evidence type="ECO:0000256" key="9">
    <source>
        <dbReference type="SAM" id="Phobius"/>
    </source>
</evidence>
<keyword evidence="7 9" id="KW-1133">Transmembrane helix</keyword>
<dbReference type="InterPro" id="IPR009580">
    <property type="entry name" value="GPI_biosynthesis_protein_Pig-F"/>
</dbReference>
<comment type="similarity">
    <text evidence="3">Belongs to the NPR2 family.</text>
</comment>
<evidence type="ECO:0000313" key="11">
    <source>
        <dbReference type="Proteomes" id="UP000614601"/>
    </source>
</evidence>
<dbReference type="GO" id="GO:0005096">
    <property type="term" value="F:GTPase activator activity"/>
    <property type="evidence" value="ECO:0007669"/>
    <property type="project" value="TreeGrafter"/>
</dbReference>